<feature type="transmembrane region" description="Helical" evidence="7">
    <location>
        <begin position="190"/>
        <end position="210"/>
    </location>
</feature>
<dbReference type="PANTHER" id="PTHR43163:SF6">
    <property type="entry name" value="DIPEPTIDE TRANSPORT SYSTEM PERMEASE PROTEIN DPPB-RELATED"/>
    <property type="match status" value="1"/>
</dbReference>
<organism evidence="9">
    <name type="scientific">marine sediment metagenome</name>
    <dbReference type="NCBI Taxonomy" id="412755"/>
    <lineage>
        <taxon>unclassified sequences</taxon>
        <taxon>metagenomes</taxon>
        <taxon>ecological metagenomes</taxon>
    </lineage>
</organism>
<dbReference type="Gene3D" id="1.10.3720.10">
    <property type="entry name" value="MetI-like"/>
    <property type="match status" value="1"/>
</dbReference>
<dbReference type="EMBL" id="BARS01038416">
    <property type="protein sequence ID" value="GAG22350.1"/>
    <property type="molecule type" value="Genomic_DNA"/>
</dbReference>
<evidence type="ECO:0000256" key="7">
    <source>
        <dbReference type="SAM" id="Phobius"/>
    </source>
</evidence>
<name>X0VVM4_9ZZZZ</name>
<evidence type="ECO:0000313" key="9">
    <source>
        <dbReference type="EMBL" id="GAG22350.1"/>
    </source>
</evidence>
<dbReference type="PANTHER" id="PTHR43163">
    <property type="entry name" value="DIPEPTIDE TRANSPORT SYSTEM PERMEASE PROTEIN DPPB-RELATED"/>
    <property type="match status" value="1"/>
</dbReference>
<feature type="transmembrane region" description="Helical" evidence="7">
    <location>
        <begin position="45"/>
        <end position="68"/>
    </location>
</feature>
<comment type="subcellular location">
    <subcellularLocation>
        <location evidence="1">Cell membrane</location>
        <topology evidence="1">Multi-pass membrane protein</topology>
    </subcellularLocation>
</comment>
<evidence type="ECO:0000256" key="4">
    <source>
        <dbReference type="ARBA" id="ARBA00022692"/>
    </source>
</evidence>
<accession>X0VVM4</accession>
<sequence length="216" mass="23606">MIGEKLPVTFELGVAAFTLAYLLAIPMGVYAALNRNKFGDWFTMLLALIGVSMAGFWLGLMLMYLFAANLKWLPPTGHGSLKYLILPALALGLPRVGRIARITRSSLLEVINEDYIRTARAKGLAARAVVIVHALKNALIPIISLMGLDLGYIIGGAVVIEAVFARPGIGDMMLRAIYSRDFPVLQGCMFILAIAIIVSNIFADLTYVFVDPRIRH</sequence>
<dbReference type="Pfam" id="PF00528">
    <property type="entry name" value="BPD_transp_1"/>
    <property type="match status" value="1"/>
</dbReference>
<dbReference type="PROSITE" id="PS50928">
    <property type="entry name" value="ABC_TM1"/>
    <property type="match status" value="1"/>
</dbReference>
<dbReference type="SUPFAM" id="SSF161098">
    <property type="entry name" value="MetI-like"/>
    <property type="match status" value="1"/>
</dbReference>
<gene>
    <name evidence="9" type="ORF">S01H1_58786</name>
</gene>
<protein>
    <recommendedName>
        <fullName evidence="8">ABC transmembrane type-1 domain-containing protein</fullName>
    </recommendedName>
</protein>
<keyword evidence="4 7" id="KW-0812">Transmembrane</keyword>
<evidence type="ECO:0000256" key="6">
    <source>
        <dbReference type="ARBA" id="ARBA00023136"/>
    </source>
</evidence>
<dbReference type="GO" id="GO:0055085">
    <property type="term" value="P:transmembrane transport"/>
    <property type="evidence" value="ECO:0007669"/>
    <property type="project" value="InterPro"/>
</dbReference>
<reference evidence="9" key="1">
    <citation type="journal article" date="2014" name="Front. Microbiol.">
        <title>High frequency of phylogenetically diverse reductive dehalogenase-homologous genes in deep subseafloor sedimentary metagenomes.</title>
        <authorList>
            <person name="Kawai M."/>
            <person name="Futagami T."/>
            <person name="Toyoda A."/>
            <person name="Takaki Y."/>
            <person name="Nishi S."/>
            <person name="Hori S."/>
            <person name="Arai W."/>
            <person name="Tsubouchi T."/>
            <person name="Morono Y."/>
            <person name="Uchiyama I."/>
            <person name="Ito T."/>
            <person name="Fujiyama A."/>
            <person name="Inagaki F."/>
            <person name="Takami H."/>
        </authorList>
    </citation>
    <scope>NUCLEOTIDE SEQUENCE</scope>
    <source>
        <strain evidence="9">Expedition CK06-06</strain>
    </source>
</reference>
<evidence type="ECO:0000256" key="2">
    <source>
        <dbReference type="ARBA" id="ARBA00022448"/>
    </source>
</evidence>
<keyword evidence="6 7" id="KW-0472">Membrane</keyword>
<evidence type="ECO:0000256" key="1">
    <source>
        <dbReference type="ARBA" id="ARBA00004651"/>
    </source>
</evidence>
<feature type="domain" description="ABC transmembrane type-1" evidence="8">
    <location>
        <begin position="6"/>
        <end position="203"/>
    </location>
</feature>
<dbReference type="InterPro" id="IPR000515">
    <property type="entry name" value="MetI-like"/>
</dbReference>
<keyword evidence="3" id="KW-1003">Cell membrane</keyword>
<comment type="caution">
    <text evidence="9">The sequence shown here is derived from an EMBL/GenBank/DDBJ whole genome shotgun (WGS) entry which is preliminary data.</text>
</comment>
<keyword evidence="2" id="KW-0813">Transport</keyword>
<feature type="transmembrane region" description="Helical" evidence="7">
    <location>
        <begin position="12"/>
        <end position="33"/>
    </location>
</feature>
<dbReference type="CDD" id="cd06261">
    <property type="entry name" value="TM_PBP2"/>
    <property type="match status" value="1"/>
</dbReference>
<evidence type="ECO:0000259" key="8">
    <source>
        <dbReference type="PROSITE" id="PS50928"/>
    </source>
</evidence>
<dbReference type="InterPro" id="IPR035906">
    <property type="entry name" value="MetI-like_sf"/>
</dbReference>
<proteinExistence type="predicted"/>
<evidence type="ECO:0000256" key="3">
    <source>
        <dbReference type="ARBA" id="ARBA00022475"/>
    </source>
</evidence>
<evidence type="ECO:0000256" key="5">
    <source>
        <dbReference type="ARBA" id="ARBA00022989"/>
    </source>
</evidence>
<keyword evidence="5 7" id="KW-1133">Transmembrane helix</keyword>
<dbReference type="AlphaFoldDB" id="X0VVM4"/>
<dbReference type="GO" id="GO:0005886">
    <property type="term" value="C:plasma membrane"/>
    <property type="evidence" value="ECO:0007669"/>
    <property type="project" value="UniProtKB-SubCell"/>
</dbReference>